<organism evidence="3 4">
    <name type="scientific">Sneathiella marina</name>
    <dbReference type="NCBI Taxonomy" id="2950108"/>
    <lineage>
        <taxon>Bacteria</taxon>
        <taxon>Pseudomonadati</taxon>
        <taxon>Pseudomonadota</taxon>
        <taxon>Alphaproteobacteria</taxon>
        <taxon>Sneathiellales</taxon>
        <taxon>Sneathiellaceae</taxon>
        <taxon>Sneathiella</taxon>
    </lineage>
</organism>
<gene>
    <name evidence="3" type="ORF">NBZ79_15415</name>
</gene>
<dbReference type="InterPro" id="IPR019546">
    <property type="entry name" value="TAT_signal_bac_arc"/>
</dbReference>
<dbReference type="EMBL" id="CP098747">
    <property type="protein sequence ID" value="USG60554.1"/>
    <property type="molecule type" value="Genomic_DNA"/>
</dbReference>
<keyword evidence="2" id="KW-1133">Transmembrane helix</keyword>
<dbReference type="RefSeq" id="WP_251933435.1">
    <property type="nucleotide sequence ID" value="NZ_CP098747.1"/>
</dbReference>
<protein>
    <submittedName>
        <fullName evidence="3">Twin-arginine translocation signal domain-containing protein</fullName>
    </submittedName>
</protein>
<dbReference type="Proteomes" id="UP001056291">
    <property type="component" value="Chromosome"/>
</dbReference>
<name>A0ABY4W126_9PROT</name>
<feature type="compositionally biased region" description="Basic residues" evidence="1">
    <location>
        <begin position="1"/>
        <end position="12"/>
    </location>
</feature>
<dbReference type="Gene3D" id="3.40.30.10">
    <property type="entry name" value="Glutaredoxin"/>
    <property type="match status" value="1"/>
</dbReference>
<dbReference type="PROSITE" id="PS51318">
    <property type="entry name" value="TAT"/>
    <property type="match status" value="1"/>
</dbReference>
<evidence type="ECO:0000256" key="1">
    <source>
        <dbReference type="SAM" id="MobiDB-lite"/>
    </source>
</evidence>
<reference evidence="3" key="1">
    <citation type="submission" date="2022-06" db="EMBL/GenBank/DDBJ databases">
        <title>Sneathiella actinostolidae sp. nov., isolated from a sea anemonein the Western Pacific Ocean.</title>
        <authorList>
            <person name="Wei M.J."/>
        </authorList>
    </citation>
    <scope>NUCLEOTIDE SEQUENCE</scope>
    <source>
        <strain evidence="3">PHK-P5</strain>
    </source>
</reference>
<evidence type="ECO:0000256" key="2">
    <source>
        <dbReference type="SAM" id="Phobius"/>
    </source>
</evidence>
<proteinExistence type="predicted"/>
<keyword evidence="2" id="KW-0812">Transmembrane</keyword>
<dbReference type="InterPro" id="IPR036249">
    <property type="entry name" value="Thioredoxin-like_sf"/>
</dbReference>
<feature type="compositionally biased region" description="Polar residues" evidence="1">
    <location>
        <begin position="13"/>
        <end position="24"/>
    </location>
</feature>
<keyword evidence="4" id="KW-1185">Reference proteome</keyword>
<keyword evidence="2" id="KW-0472">Membrane</keyword>
<feature type="region of interest" description="Disordered" evidence="1">
    <location>
        <begin position="1"/>
        <end position="28"/>
    </location>
</feature>
<sequence length="170" mass="18850">MKRQTRQKRRSKNTNAGSSAQTTAPKKKLTRRDFLGKIGYGTLGVAVAGGGSWFFVEEVRATMRESDLSQIGNGIPTVVQIHDPQCSQCVALQRESREALCEINGDQLQFLVADIRTSKGRRFAATHNVSHVTLLLFDADGQRRNVLVGPNKSEHLSGIFQRHLARYAKS</sequence>
<dbReference type="InterPro" id="IPR006311">
    <property type="entry name" value="TAT_signal"/>
</dbReference>
<dbReference type="SUPFAM" id="SSF52833">
    <property type="entry name" value="Thioredoxin-like"/>
    <property type="match status" value="1"/>
</dbReference>
<evidence type="ECO:0000313" key="4">
    <source>
        <dbReference type="Proteomes" id="UP001056291"/>
    </source>
</evidence>
<feature type="transmembrane region" description="Helical" evidence="2">
    <location>
        <begin position="34"/>
        <end position="56"/>
    </location>
</feature>
<evidence type="ECO:0000313" key="3">
    <source>
        <dbReference type="EMBL" id="USG60554.1"/>
    </source>
</evidence>
<dbReference type="NCBIfam" id="TIGR01409">
    <property type="entry name" value="TAT_signal_seq"/>
    <property type="match status" value="1"/>
</dbReference>
<accession>A0ABY4W126</accession>